<dbReference type="Gene3D" id="2.60.120.1440">
    <property type="match status" value="1"/>
</dbReference>
<keyword evidence="1" id="KW-0472">Membrane</keyword>
<dbReference type="Proteomes" id="UP000552864">
    <property type="component" value="Unassembled WGS sequence"/>
</dbReference>
<organism evidence="4 5">
    <name type="scientific">Chitinophaga eiseniae</name>
    <dbReference type="NCBI Taxonomy" id="634771"/>
    <lineage>
        <taxon>Bacteria</taxon>
        <taxon>Pseudomonadati</taxon>
        <taxon>Bacteroidota</taxon>
        <taxon>Chitinophagia</taxon>
        <taxon>Chitinophagales</taxon>
        <taxon>Chitinophagaceae</taxon>
        <taxon>Chitinophaga</taxon>
    </lineage>
</organism>
<feature type="domain" description="Protein FecR C-terminal" evidence="3">
    <location>
        <begin position="240"/>
        <end position="307"/>
    </location>
</feature>
<evidence type="ECO:0000256" key="1">
    <source>
        <dbReference type="SAM" id="Phobius"/>
    </source>
</evidence>
<feature type="domain" description="FecR protein" evidence="2">
    <location>
        <begin position="101"/>
        <end position="196"/>
    </location>
</feature>
<protein>
    <submittedName>
        <fullName evidence="4">DUF4974 domain-containing protein</fullName>
    </submittedName>
</protein>
<dbReference type="AlphaFoldDB" id="A0A847SRR7"/>
<evidence type="ECO:0000313" key="5">
    <source>
        <dbReference type="Proteomes" id="UP000552864"/>
    </source>
</evidence>
<feature type="transmembrane region" description="Helical" evidence="1">
    <location>
        <begin position="70"/>
        <end position="89"/>
    </location>
</feature>
<reference evidence="4 5" key="1">
    <citation type="submission" date="2020-04" db="EMBL/GenBank/DDBJ databases">
        <authorList>
            <person name="Yin C."/>
        </authorList>
    </citation>
    <scope>NUCLEOTIDE SEQUENCE [LARGE SCALE GENOMIC DNA]</scope>
    <source>
        <strain evidence="4 5">Ak56</strain>
    </source>
</reference>
<evidence type="ECO:0000259" key="2">
    <source>
        <dbReference type="Pfam" id="PF04773"/>
    </source>
</evidence>
<keyword evidence="1" id="KW-0812">Transmembrane</keyword>
<dbReference type="InterPro" id="IPR012373">
    <property type="entry name" value="Ferrdict_sens_TM"/>
</dbReference>
<evidence type="ECO:0000313" key="4">
    <source>
        <dbReference type="EMBL" id="NLR80206.1"/>
    </source>
</evidence>
<accession>A0A847SRR7</accession>
<evidence type="ECO:0000259" key="3">
    <source>
        <dbReference type="Pfam" id="PF16344"/>
    </source>
</evidence>
<dbReference type="Pfam" id="PF16344">
    <property type="entry name" value="FecR_C"/>
    <property type="match status" value="1"/>
</dbReference>
<name>A0A847SRR7_9BACT</name>
<dbReference type="InterPro" id="IPR006860">
    <property type="entry name" value="FecR"/>
</dbReference>
<comment type="caution">
    <text evidence="4">The sequence shown here is derived from an EMBL/GenBank/DDBJ whole genome shotgun (WGS) entry which is preliminary data.</text>
</comment>
<dbReference type="Gene3D" id="3.55.50.30">
    <property type="match status" value="1"/>
</dbReference>
<dbReference type="PIRSF" id="PIRSF018266">
    <property type="entry name" value="FecR"/>
    <property type="match status" value="1"/>
</dbReference>
<dbReference type="PANTHER" id="PTHR30273:SF2">
    <property type="entry name" value="PROTEIN FECR"/>
    <property type="match status" value="1"/>
</dbReference>
<dbReference type="EMBL" id="JABAHZ010000003">
    <property type="protein sequence ID" value="NLR80206.1"/>
    <property type="molecule type" value="Genomic_DNA"/>
</dbReference>
<dbReference type="Pfam" id="PF04773">
    <property type="entry name" value="FecR"/>
    <property type="match status" value="1"/>
</dbReference>
<dbReference type="InterPro" id="IPR032508">
    <property type="entry name" value="FecR_C"/>
</dbReference>
<sequence length="309" mass="35926">MSLKLLRRFLRGKTSDREDAVIDKWYHSIDDTAPLDLWNEQGKKEAIKSSLQAYVLAHVNRTTRRGIVEIRWMAAASITVLLLAGLWLVRHQQRPPVYYTIAAPHGTVKQVLLPDSSIVWLKPGTTVRYSANYGVKDRELELLNGEACFEVQKNTTYPFVVNTDQLQTKVLGTVFTVRSYAQNQEVQVWVEQGRVQVSDKDKVLQELTQHMRLQWNRTNHRFVSDSLYWRQALAWRKGVLLLESASFAELADELQEIYGVTLTSDNQHILQQRYDAKFFIRTPVEDIIKALIEVHHIRYKKEANNIIFY</sequence>
<dbReference type="GO" id="GO:0016989">
    <property type="term" value="F:sigma factor antagonist activity"/>
    <property type="evidence" value="ECO:0007669"/>
    <property type="project" value="TreeGrafter"/>
</dbReference>
<gene>
    <name evidence="4" type="ORF">HGH91_16365</name>
</gene>
<keyword evidence="5" id="KW-1185">Reference proteome</keyword>
<proteinExistence type="predicted"/>
<dbReference type="PANTHER" id="PTHR30273">
    <property type="entry name" value="PERIPLASMIC SIGNAL SENSOR AND SIGMA FACTOR ACTIVATOR FECR-RELATED"/>
    <property type="match status" value="1"/>
</dbReference>
<dbReference type="RefSeq" id="WP_168739874.1">
    <property type="nucleotide sequence ID" value="NZ_JABAHZ010000003.1"/>
</dbReference>
<keyword evidence="1" id="KW-1133">Transmembrane helix</keyword>